<evidence type="ECO:0000259" key="5">
    <source>
        <dbReference type="PROSITE" id="PS51063"/>
    </source>
</evidence>
<sequence>MIDLKQALQDNYGHIFEKELIEEIAEVGIYKEIESGDKLMEIGSYIKSMPLLLSGAIKILREDDEGDELLLYYLEKGETCSMTMTCCMGNQQSKIRAIAEIHTELVMIPIGKMEEWSAKYKSWRNFVFESYNNRMNELFQTVDSIAFNKMDDRLIAYLKEKRRVTNDEIINNTHQEIAYEMHTSRVVISRLLKKLENLGKIKLHRNSIEVINL</sequence>
<dbReference type="InterPro" id="IPR036388">
    <property type="entry name" value="WH-like_DNA-bd_sf"/>
</dbReference>
<dbReference type="InterPro" id="IPR036390">
    <property type="entry name" value="WH_DNA-bd_sf"/>
</dbReference>
<reference evidence="6 7" key="1">
    <citation type="submission" date="2019-07" db="EMBL/GenBank/DDBJ databases">
        <title>Genomic Encyclopedia of Type Strains, Phase IV (KMG-IV): sequencing the most valuable type-strain genomes for metagenomic binning, comparative biology and taxonomic classification.</title>
        <authorList>
            <person name="Goeker M."/>
        </authorList>
    </citation>
    <scope>NUCLEOTIDE SEQUENCE [LARGE SCALE GENOMIC DNA]</scope>
    <source>
        <strain evidence="6 7">DSM 18961</strain>
    </source>
</reference>
<dbReference type="Gene3D" id="2.60.120.10">
    <property type="entry name" value="Jelly Rolls"/>
    <property type="match status" value="1"/>
</dbReference>
<protein>
    <submittedName>
        <fullName evidence="6">CRP/FNR family transcriptional regulator</fullName>
    </submittedName>
</protein>
<keyword evidence="1" id="KW-0805">Transcription regulation</keyword>
<dbReference type="Proteomes" id="UP000323136">
    <property type="component" value="Unassembled WGS sequence"/>
</dbReference>
<dbReference type="InterPro" id="IPR000595">
    <property type="entry name" value="cNMP-bd_dom"/>
</dbReference>
<proteinExistence type="predicted"/>
<gene>
    <name evidence="6" type="ORF">C7447_101655</name>
</gene>
<evidence type="ECO:0000256" key="3">
    <source>
        <dbReference type="ARBA" id="ARBA00023163"/>
    </source>
</evidence>
<keyword evidence="3" id="KW-0804">Transcription</keyword>
<dbReference type="EMBL" id="VNIA01000001">
    <property type="protein sequence ID" value="TYQ00047.1"/>
    <property type="molecule type" value="Genomic_DNA"/>
</dbReference>
<dbReference type="CDD" id="cd00038">
    <property type="entry name" value="CAP_ED"/>
    <property type="match status" value="1"/>
</dbReference>
<feature type="domain" description="Cyclic nucleotide-binding" evidence="4">
    <location>
        <begin position="16"/>
        <end position="79"/>
    </location>
</feature>
<dbReference type="RefSeq" id="WP_148868734.1">
    <property type="nucleotide sequence ID" value="NZ_VNIA01000001.1"/>
</dbReference>
<dbReference type="InterPro" id="IPR018490">
    <property type="entry name" value="cNMP-bd_dom_sf"/>
</dbReference>
<dbReference type="SUPFAM" id="SSF51206">
    <property type="entry name" value="cAMP-binding domain-like"/>
    <property type="match status" value="1"/>
</dbReference>
<dbReference type="PROSITE" id="PS50042">
    <property type="entry name" value="CNMP_BINDING_3"/>
    <property type="match status" value="1"/>
</dbReference>
<name>A0A5S5DYE5_9FLAO</name>
<evidence type="ECO:0000313" key="7">
    <source>
        <dbReference type="Proteomes" id="UP000323136"/>
    </source>
</evidence>
<dbReference type="OrthoDB" id="9776746at2"/>
<feature type="domain" description="HTH crp-type" evidence="5">
    <location>
        <begin position="148"/>
        <end position="213"/>
    </location>
</feature>
<keyword evidence="7" id="KW-1185">Reference proteome</keyword>
<dbReference type="InterPro" id="IPR014710">
    <property type="entry name" value="RmlC-like_jellyroll"/>
</dbReference>
<dbReference type="GO" id="GO:0003677">
    <property type="term" value="F:DNA binding"/>
    <property type="evidence" value="ECO:0007669"/>
    <property type="project" value="UniProtKB-KW"/>
</dbReference>
<evidence type="ECO:0000313" key="6">
    <source>
        <dbReference type="EMBL" id="TYQ00047.1"/>
    </source>
</evidence>
<dbReference type="Pfam" id="PF13545">
    <property type="entry name" value="HTH_Crp_2"/>
    <property type="match status" value="1"/>
</dbReference>
<evidence type="ECO:0000256" key="2">
    <source>
        <dbReference type="ARBA" id="ARBA00023125"/>
    </source>
</evidence>
<dbReference type="Gene3D" id="1.10.10.10">
    <property type="entry name" value="Winged helix-like DNA-binding domain superfamily/Winged helix DNA-binding domain"/>
    <property type="match status" value="1"/>
</dbReference>
<evidence type="ECO:0000259" key="4">
    <source>
        <dbReference type="PROSITE" id="PS50042"/>
    </source>
</evidence>
<evidence type="ECO:0000256" key="1">
    <source>
        <dbReference type="ARBA" id="ARBA00023015"/>
    </source>
</evidence>
<keyword evidence="2" id="KW-0238">DNA-binding</keyword>
<dbReference type="AlphaFoldDB" id="A0A5S5DYE5"/>
<dbReference type="GO" id="GO:0006355">
    <property type="term" value="P:regulation of DNA-templated transcription"/>
    <property type="evidence" value="ECO:0007669"/>
    <property type="project" value="InterPro"/>
</dbReference>
<accession>A0A5S5DYE5</accession>
<dbReference type="Pfam" id="PF00027">
    <property type="entry name" value="cNMP_binding"/>
    <property type="match status" value="1"/>
</dbReference>
<organism evidence="6 7">
    <name type="scientific">Tenacibaculum adriaticum</name>
    <dbReference type="NCBI Taxonomy" id="413713"/>
    <lineage>
        <taxon>Bacteria</taxon>
        <taxon>Pseudomonadati</taxon>
        <taxon>Bacteroidota</taxon>
        <taxon>Flavobacteriia</taxon>
        <taxon>Flavobacteriales</taxon>
        <taxon>Flavobacteriaceae</taxon>
        <taxon>Tenacibaculum</taxon>
    </lineage>
</organism>
<comment type="caution">
    <text evidence="6">The sequence shown here is derived from an EMBL/GenBank/DDBJ whole genome shotgun (WGS) entry which is preliminary data.</text>
</comment>
<dbReference type="SUPFAM" id="SSF46785">
    <property type="entry name" value="Winged helix' DNA-binding domain"/>
    <property type="match status" value="1"/>
</dbReference>
<dbReference type="InterPro" id="IPR012318">
    <property type="entry name" value="HTH_CRP"/>
</dbReference>
<dbReference type="PROSITE" id="PS51063">
    <property type="entry name" value="HTH_CRP_2"/>
    <property type="match status" value="1"/>
</dbReference>